<reference evidence="1" key="1">
    <citation type="submission" date="2016-05" db="EMBL/GenBank/DDBJ databases">
        <authorList>
            <person name="Lavstsen T."/>
            <person name="Jespersen J.S."/>
        </authorList>
    </citation>
    <scope>NUCLEOTIDE SEQUENCE</scope>
    <source>
        <tissue evidence="1">Brain</tissue>
    </source>
</reference>
<dbReference type="AlphaFoldDB" id="A0A1A8NEN4"/>
<accession>A0A1A8NEN4</accession>
<sequence length="33" mass="3850">VGWTMSLSLDAHLWLCLPPLQYLRTFGFSCFFV</sequence>
<dbReference type="EMBL" id="HAEG01002462">
    <property type="protein sequence ID" value="SBR67309.1"/>
    <property type="molecule type" value="Transcribed_RNA"/>
</dbReference>
<protein>
    <submittedName>
        <fullName evidence="1">Glutamate receptor, metabotropic 3</fullName>
    </submittedName>
</protein>
<feature type="non-terminal residue" evidence="1">
    <location>
        <position position="33"/>
    </location>
</feature>
<evidence type="ECO:0000313" key="1">
    <source>
        <dbReference type="EMBL" id="SBR67309.1"/>
    </source>
</evidence>
<reference evidence="1" key="2">
    <citation type="submission" date="2016-06" db="EMBL/GenBank/DDBJ databases">
        <title>The genome of a short-lived fish provides insights into sex chromosome evolution and the genetic control of aging.</title>
        <authorList>
            <person name="Reichwald K."/>
            <person name="Felder M."/>
            <person name="Petzold A."/>
            <person name="Koch P."/>
            <person name="Groth M."/>
            <person name="Platzer M."/>
        </authorList>
    </citation>
    <scope>NUCLEOTIDE SEQUENCE</scope>
    <source>
        <tissue evidence="1">Brain</tissue>
    </source>
</reference>
<gene>
    <name evidence="1" type="primary">GRM3</name>
</gene>
<feature type="non-terminal residue" evidence="1">
    <location>
        <position position="1"/>
    </location>
</feature>
<proteinExistence type="predicted"/>
<organism evidence="1">
    <name type="scientific">Nothobranchius pienaari</name>
    <dbReference type="NCBI Taxonomy" id="704102"/>
    <lineage>
        <taxon>Eukaryota</taxon>
        <taxon>Metazoa</taxon>
        <taxon>Chordata</taxon>
        <taxon>Craniata</taxon>
        <taxon>Vertebrata</taxon>
        <taxon>Euteleostomi</taxon>
        <taxon>Actinopterygii</taxon>
        <taxon>Neopterygii</taxon>
        <taxon>Teleostei</taxon>
        <taxon>Neoteleostei</taxon>
        <taxon>Acanthomorphata</taxon>
        <taxon>Ovalentaria</taxon>
        <taxon>Atherinomorphae</taxon>
        <taxon>Cyprinodontiformes</taxon>
        <taxon>Nothobranchiidae</taxon>
        <taxon>Nothobranchius</taxon>
    </lineage>
</organism>
<keyword evidence="1" id="KW-0675">Receptor</keyword>
<name>A0A1A8NEN4_9TELE</name>